<evidence type="ECO:0000313" key="2">
    <source>
        <dbReference type="Proteomes" id="UP000887578"/>
    </source>
</evidence>
<accession>A0A914PK70</accession>
<dbReference type="Proteomes" id="UP000887578">
    <property type="component" value="Unplaced"/>
</dbReference>
<sequence length="133" mass="15016">MWKSKITSRLCDSCKKMLEEKIKTAYAEFENDGESNESEGKKKKKKEGDQNELLSSQPQTLYNTTATPVAGPSSSARILPSINTLLHPQERDDNFTNLFLSYDNPSLEDSMEMSIDNLPFEAMEIDENPITGF</sequence>
<feature type="region of interest" description="Disordered" evidence="1">
    <location>
        <begin position="28"/>
        <end position="76"/>
    </location>
</feature>
<reference evidence="3" key="1">
    <citation type="submission" date="2022-11" db="UniProtKB">
        <authorList>
            <consortium name="WormBaseParasite"/>
        </authorList>
    </citation>
    <scope>IDENTIFICATION</scope>
</reference>
<evidence type="ECO:0000256" key="1">
    <source>
        <dbReference type="SAM" id="MobiDB-lite"/>
    </source>
</evidence>
<organism evidence="2 3">
    <name type="scientific">Panagrolaimus davidi</name>
    <dbReference type="NCBI Taxonomy" id="227884"/>
    <lineage>
        <taxon>Eukaryota</taxon>
        <taxon>Metazoa</taxon>
        <taxon>Ecdysozoa</taxon>
        <taxon>Nematoda</taxon>
        <taxon>Chromadorea</taxon>
        <taxon>Rhabditida</taxon>
        <taxon>Tylenchina</taxon>
        <taxon>Panagrolaimomorpha</taxon>
        <taxon>Panagrolaimoidea</taxon>
        <taxon>Panagrolaimidae</taxon>
        <taxon>Panagrolaimus</taxon>
    </lineage>
</organism>
<evidence type="ECO:0000313" key="3">
    <source>
        <dbReference type="WBParaSite" id="PDA_v2.g18803.t1"/>
    </source>
</evidence>
<protein>
    <submittedName>
        <fullName evidence="3">Uncharacterized protein</fullName>
    </submittedName>
</protein>
<keyword evidence="2" id="KW-1185">Reference proteome</keyword>
<dbReference type="WBParaSite" id="PDA_v2.g18803.t1">
    <property type="protein sequence ID" value="PDA_v2.g18803.t1"/>
    <property type="gene ID" value="PDA_v2.g18803"/>
</dbReference>
<feature type="compositionally biased region" description="Polar residues" evidence="1">
    <location>
        <begin position="52"/>
        <end position="76"/>
    </location>
</feature>
<dbReference type="AlphaFoldDB" id="A0A914PK70"/>
<name>A0A914PK70_9BILA</name>
<proteinExistence type="predicted"/>